<proteinExistence type="predicted"/>
<accession>A0A514U1A4</accession>
<name>A0A514U1A4_9CAUD</name>
<evidence type="ECO:0000313" key="1">
    <source>
        <dbReference type="EMBL" id="QDK02717.1"/>
    </source>
</evidence>
<organism evidence="1 2">
    <name type="scientific">Gordonia phage Phendrix</name>
    <dbReference type="NCBI Taxonomy" id="2593335"/>
    <lineage>
        <taxon>Viruses</taxon>
        <taxon>Duplodnaviria</taxon>
        <taxon>Heunggongvirae</taxon>
        <taxon>Uroviricota</taxon>
        <taxon>Caudoviricetes</taxon>
        <taxon>Godonkavirus</taxon>
        <taxon>Godonkavirus phendrix</taxon>
    </lineage>
</organism>
<dbReference type="GeneID" id="77924761"/>
<dbReference type="EMBL" id="MN096369">
    <property type="protein sequence ID" value="QDK02717.1"/>
    <property type="molecule type" value="Genomic_DNA"/>
</dbReference>
<keyword evidence="2" id="KW-1185">Reference proteome</keyword>
<protein>
    <submittedName>
        <fullName evidence="1">Uncharacterized protein</fullName>
    </submittedName>
</protein>
<evidence type="ECO:0000313" key="2">
    <source>
        <dbReference type="Proteomes" id="UP000319596"/>
    </source>
</evidence>
<dbReference type="KEGG" id="vg:77924761"/>
<sequence length="79" mass="9712">MIQHLSQRQRWYWSEQSVPRDVESVITNRRQYLHRLPNHKWCYAMTEENAVDIWETLNRDDAGFWLYELHPGQWPLVEG</sequence>
<reference evidence="1 2" key="1">
    <citation type="submission" date="2019-06" db="EMBL/GenBank/DDBJ databases">
        <authorList>
            <person name="Burns M.A."/>
            <person name="Hill G.C."/>
            <person name="Wesley B.E."/>
            <person name="Womack T.V."/>
            <person name="Krukonis G.P."/>
            <person name="Delesalle V.A."/>
            <person name="Garlena R.A."/>
            <person name="Russell D.A."/>
            <person name="Pope W.H."/>
            <person name="Jacobs-Sera D."/>
            <person name="Hatfull G.F."/>
        </authorList>
    </citation>
    <scope>NUCLEOTIDE SEQUENCE [LARGE SCALE GENOMIC DNA]</scope>
</reference>
<dbReference type="Proteomes" id="UP000319596">
    <property type="component" value="Segment"/>
</dbReference>
<dbReference type="RefSeq" id="YP_010649215.1">
    <property type="nucleotide sequence ID" value="NC_070764.1"/>
</dbReference>
<gene>
    <name evidence="1" type="primary">201</name>
    <name evidence="1" type="ORF">SEA_PHENDRIX_201</name>
</gene>